<keyword evidence="10" id="KW-0676">Redox-active center</keyword>
<evidence type="ECO:0000313" key="15">
    <source>
        <dbReference type="Proteomes" id="UP001163046"/>
    </source>
</evidence>
<evidence type="ECO:0000256" key="3">
    <source>
        <dbReference type="ARBA" id="ARBA00006347"/>
    </source>
</evidence>
<comment type="similarity">
    <text evidence="3 11">Belongs to the protein disulfide isomerase family.</text>
</comment>
<dbReference type="InterPro" id="IPR017937">
    <property type="entry name" value="Thioredoxin_CS"/>
</dbReference>
<evidence type="ECO:0000256" key="6">
    <source>
        <dbReference type="ARBA" id="ARBA00022737"/>
    </source>
</evidence>
<dbReference type="PROSITE" id="PS51352">
    <property type="entry name" value="THIOREDOXIN_2"/>
    <property type="match status" value="1"/>
</dbReference>
<dbReference type="InterPro" id="IPR013766">
    <property type="entry name" value="Thioredoxin_domain"/>
</dbReference>
<gene>
    <name evidence="14" type="primary">PDIA3</name>
    <name evidence="14" type="ORF">OS493_021132</name>
</gene>
<dbReference type="GO" id="GO:0006457">
    <property type="term" value="P:protein folding"/>
    <property type="evidence" value="ECO:0007669"/>
    <property type="project" value="TreeGrafter"/>
</dbReference>
<feature type="domain" description="Thioredoxin" evidence="13">
    <location>
        <begin position="5"/>
        <end position="126"/>
    </location>
</feature>
<dbReference type="EMBL" id="MU825886">
    <property type="protein sequence ID" value="KAJ7384503.1"/>
    <property type="molecule type" value="Genomic_DNA"/>
</dbReference>
<evidence type="ECO:0000256" key="11">
    <source>
        <dbReference type="RuleBase" id="RU004208"/>
    </source>
</evidence>
<evidence type="ECO:0000256" key="12">
    <source>
        <dbReference type="SAM" id="SignalP"/>
    </source>
</evidence>
<evidence type="ECO:0000256" key="2">
    <source>
        <dbReference type="ARBA" id="ARBA00004319"/>
    </source>
</evidence>
<evidence type="ECO:0000256" key="7">
    <source>
        <dbReference type="ARBA" id="ARBA00022824"/>
    </source>
</evidence>
<keyword evidence="5 12" id="KW-0732">Signal</keyword>
<comment type="catalytic activity">
    <reaction evidence="1">
        <text>Catalyzes the rearrangement of -S-S- bonds in proteins.</text>
        <dbReference type="EC" id="5.3.4.1"/>
    </reaction>
</comment>
<dbReference type="Pfam" id="PF13848">
    <property type="entry name" value="Thioredoxin_6"/>
    <property type="match status" value="1"/>
</dbReference>
<feature type="chain" id="PRO_5040774613" description="protein disulfide-isomerase" evidence="12">
    <location>
        <begin position="18"/>
        <end position="435"/>
    </location>
</feature>
<dbReference type="FunFam" id="3.40.30.10:FF:000017">
    <property type="entry name" value="Protein disulfide-isomerase A4"/>
    <property type="match status" value="1"/>
</dbReference>
<dbReference type="SUPFAM" id="SSF52833">
    <property type="entry name" value="Thioredoxin-like"/>
    <property type="match status" value="3"/>
</dbReference>
<protein>
    <recommendedName>
        <fullName evidence="4">protein disulfide-isomerase</fullName>
        <ecNumber evidence="4">5.3.4.1</ecNumber>
    </recommendedName>
</protein>
<evidence type="ECO:0000256" key="10">
    <source>
        <dbReference type="ARBA" id="ARBA00023284"/>
    </source>
</evidence>
<dbReference type="PANTHER" id="PTHR18929:SF132">
    <property type="entry name" value="PROTEIN DISULFIDE-ISOMERASE A3"/>
    <property type="match status" value="1"/>
</dbReference>
<evidence type="ECO:0000259" key="13">
    <source>
        <dbReference type="PROSITE" id="PS51352"/>
    </source>
</evidence>
<keyword evidence="6" id="KW-0677">Repeat</keyword>
<dbReference type="InterPro" id="IPR036249">
    <property type="entry name" value="Thioredoxin-like_sf"/>
</dbReference>
<dbReference type="Pfam" id="PF00085">
    <property type="entry name" value="Thioredoxin"/>
    <property type="match status" value="2"/>
</dbReference>
<organism evidence="14 15">
    <name type="scientific">Desmophyllum pertusum</name>
    <dbReference type="NCBI Taxonomy" id="174260"/>
    <lineage>
        <taxon>Eukaryota</taxon>
        <taxon>Metazoa</taxon>
        <taxon>Cnidaria</taxon>
        <taxon>Anthozoa</taxon>
        <taxon>Hexacorallia</taxon>
        <taxon>Scleractinia</taxon>
        <taxon>Caryophylliina</taxon>
        <taxon>Caryophylliidae</taxon>
        <taxon>Desmophyllum</taxon>
    </lineage>
</organism>
<feature type="signal peptide" evidence="12">
    <location>
        <begin position="1"/>
        <end position="17"/>
    </location>
</feature>
<keyword evidence="9 14" id="KW-0413">Isomerase</keyword>
<dbReference type="AlphaFoldDB" id="A0A9W9ZPF4"/>
<evidence type="ECO:0000256" key="5">
    <source>
        <dbReference type="ARBA" id="ARBA00022729"/>
    </source>
</evidence>
<evidence type="ECO:0000256" key="4">
    <source>
        <dbReference type="ARBA" id="ARBA00012723"/>
    </source>
</evidence>
<dbReference type="OrthoDB" id="427280at2759"/>
<keyword evidence="8" id="KW-1015">Disulfide bond</keyword>
<evidence type="ECO:0000256" key="9">
    <source>
        <dbReference type="ARBA" id="ARBA00023235"/>
    </source>
</evidence>
<dbReference type="InterPro" id="IPR005788">
    <property type="entry name" value="PDI_thioredoxin-like_dom"/>
</dbReference>
<sequence>MIISTVLISLFASVAFCSDVIELGDSNFESGVQGDIMLVEFFAPWCGHCKRLAPEYETAATALKKEDPPIRLAKVDCTEAGKDSCSKHGVSGYPTLKIFRNGAFSKDYEGPRDSSGIISFMKKQAGPSSKEILDVETMNKKLTSAETVIIVGFFDKDDDLKTEFTKTANELSEKYTFFHTTSEDVMAEHGHRDELVVFQPPHLHTKLEPSQETYKGVADIFYIKKFLDASVHGLVGYRTPDNQDQFKDPLCVVYYKVDFERNLKGTRDLDSFNLKTDGDDPVAAIKSDDGSKYVMKKDFSVDNFKAFLNEYFDGELKPYIKSEPVPENNDGPVKVVVGETFDEIVNDPKKDLEDVKDIVIAKIDATANDVPPPFAVQGFPTLYFAPMKGKDTPKKYNGGRDVQSFLDYLKLETTNTFELPEKTKKKKEKKDKDEL</sequence>
<accession>A0A9W9ZPF4</accession>
<dbReference type="EC" id="5.3.4.1" evidence="4"/>
<dbReference type="PRINTS" id="PR00421">
    <property type="entry name" value="THIOREDOXIN"/>
</dbReference>
<name>A0A9W9ZPF4_9CNID</name>
<dbReference type="GO" id="GO:0005788">
    <property type="term" value="C:endoplasmic reticulum lumen"/>
    <property type="evidence" value="ECO:0007669"/>
    <property type="project" value="UniProtKB-SubCell"/>
</dbReference>
<dbReference type="GO" id="GO:0003756">
    <property type="term" value="F:protein disulfide isomerase activity"/>
    <property type="evidence" value="ECO:0007669"/>
    <property type="project" value="UniProtKB-EC"/>
</dbReference>
<evidence type="ECO:0000313" key="14">
    <source>
        <dbReference type="EMBL" id="KAJ7384503.1"/>
    </source>
</evidence>
<dbReference type="Proteomes" id="UP001163046">
    <property type="component" value="Unassembled WGS sequence"/>
</dbReference>
<proteinExistence type="inferred from homology"/>
<dbReference type="GO" id="GO:0034976">
    <property type="term" value="P:response to endoplasmic reticulum stress"/>
    <property type="evidence" value="ECO:0007669"/>
    <property type="project" value="TreeGrafter"/>
</dbReference>
<reference evidence="14" key="1">
    <citation type="submission" date="2023-01" db="EMBL/GenBank/DDBJ databases">
        <title>Genome assembly of the deep-sea coral Lophelia pertusa.</title>
        <authorList>
            <person name="Herrera S."/>
            <person name="Cordes E."/>
        </authorList>
    </citation>
    <scope>NUCLEOTIDE SEQUENCE</scope>
    <source>
        <strain evidence="14">USNM1676648</strain>
        <tissue evidence="14">Polyp</tissue>
    </source>
</reference>
<dbReference type="Gene3D" id="3.40.30.10">
    <property type="entry name" value="Glutaredoxin"/>
    <property type="match status" value="4"/>
</dbReference>
<dbReference type="PROSITE" id="PS00194">
    <property type="entry name" value="THIOREDOXIN_1"/>
    <property type="match status" value="1"/>
</dbReference>
<evidence type="ECO:0000256" key="1">
    <source>
        <dbReference type="ARBA" id="ARBA00001182"/>
    </source>
</evidence>
<dbReference type="NCBIfam" id="TIGR01126">
    <property type="entry name" value="pdi_dom"/>
    <property type="match status" value="1"/>
</dbReference>
<comment type="caution">
    <text evidence="14">The sequence shown here is derived from an EMBL/GenBank/DDBJ whole genome shotgun (WGS) entry which is preliminary data.</text>
</comment>
<keyword evidence="15" id="KW-1185">Reference proteome</keyword>
<keyword evidence="7" id="KW-0256">Endoplasmic reticulum</keyword>
<comment type="subcellular location">
    <subcellularLocation>
        <location evidence="2">Endoplasmic reticulum lumen</location>
    </subcellularLocation>
</comment>
<dbReference type="FunFam" id="3.40.30.10:FF:000077">
    <property type="entry name" value="Protein disulfide-isomerase"/>
    <property type="match status" value="1"/>
</dbReference>
<dbReference type="CDD" id="cd02961">
    <property type="entry name" value="PDI_a_family"/>
    <property type="match status" value="1"/>
</dbReference>
<dbReference type="PANTHER" id="PTHR18929">
    <property type="entry name" value="PROTEIN DISULFIDE ISOMERASE"/>
    <property type="match status" value="1"/>
</dbReference>
<evidence type="ECO:0000256" key="8">
    <source>
        <dbReference type="ARBA" id="ARBA00023157"/>
    </source>
</evidence>